<dbReference type="AlphaFoldDB" id="A0A2H0WUM7"/>
<organism evidence="2 3">
    <name type="scientific">Candidatus Portnoybacteria bacterium CG09_land_8_20_14_0_10_44_13</name>
    <dbReference type="NCBI Taxonomy" id="1974811"/>
    <lineage>
        <taxon>Bacteria</taxon>
        <taxon>Candidatus Portnoyibacteriota</taxon>
    </lineage>
</organism>
<protein>
    <submittedName>
        <fullName evidence="2">Uncharacterized protein</fullName>
    </submittedName>
</protein>
<sequence length="104" mass="11659">MNNSNKLILRGILDAIGVFFYTSAVAWLMFNGENLFGQVKSFWMPVALLLLFVLSAAITSLLVLGKPVILYLNDSKKEAFKLLIYTLVALFFILLIVFSVLLVK</sequence>
<dbReference type="Proteomes" id="UP000229080">
    <property type="component" value="Unassembled WGS sequence"/>
</dbReference>
<name>A0A2H0WUM7_9BACT</name>
<accession>A0A2H0WUM7</accession>
<keyword evidence="1" id="KW-0472">Membrane</keyword>
<feature type="transmembrane region" description="Helical" evidence="1">
    <location>
        <begin position="7"/>
        <end position="30"/>
    </location>
</feature>
<keyword evidence="1" id="KW-0812">Transmembrane</keyword>
<proteinExistence type="predicted"/>
<comment type="caution">
    <text evidence="2">The sequence shown here is derived from an EMBL/GenBank/DDBJ whole genome shotgun (WGS) entry which is preliminary data.</text>
</comment>
<evidence type="ECO:0000313" key="2">
    <source>
        <dbReference type="EMBL" id="PIS16325.1"/>
    </source>
</evidence>
<dbReference type="EMBL" id="PEZF01000152">
    <property type="protein sequence ID" value="PIS16325.1"/>
    <property type="molecule type" value="Genomic_DNA"/>
</dbReference>
<feature type="transmembrane region" description="Helical" evidence="1">
    <location>
        <begin position="42"/>
        <end position="70"/>
    </location>
</feature>
<evidence type="ECO:0000313" key="3">
    <source>
        <dbReference type="Proteomes" id="UP000229080"/>
    </source>
</evidence>
<evidence type="ECO:0000256" key="1">
    <source>
        <dbReference type="SAM" id="Phobius"/>
    </source>
</evidence>
<gene>
    <name evidence="2" type="ORF">COT61_04450</name>
</gene>
<feature type="transmembrane region" description="Helical" evidence="1">
    <location>
        <begin position="82"/>
        <end position="103"/>
    </location>
</feature>
<reference evidence="3" key="1">
    <citation type="submission" date="2017-09" db="EMBL/GenBank/DDBJ databases">
        <title>Depth-based differentiation of microbial function through sediment-hosted aquifers and enrichment of novel symbionts in the deep terrestrial subsurface.</title>
        <authorList>
            <person name="Probst A.J."/>
            <person name="Ladd B."/>
            <person name="Jarett J.K."/>
            <person name="Geller-Mcgrath D.E."/>
            <person name="Sieber C.M.K."/>
            <person name="Emerson J.B."/>
            <person name="Anantharaman K."/>
            <person name="Thomas B.C."/>
            <person name="Malmstrom R."/>
            <person name="Stieglmeier M."/>
            <person name="Klingl A."/>
            <person name="Woyke T."/>
            <person name="Ryan C.M."/>
            <person name="Banfield J.F."/>
        </authorList>
    </citation>
    <scope>NUCLEOTIDE SEQUENCE [LARGE SCALE GENOMIC DNA]</scope>
</reference>
<keyword evidence="1" id="KW-1133">Transmembrane helix</keyword>